<dbReference type="PRINTS" id="PR00019">
    <property type="entry name" value="LEURICHRPT"/>
</dbReference>
<keyword evidence="2" id="KW-0433">Leucine-rich repeat</keyword>
<dbReference type="InterPro" id="IPR027038">
    <property type="entry name" value="RanGap"/>
</dbReference>
<sequence length="170" mass="19215">MFNFKGAVLLNESLSNSQFLTELDLSCNHLGDTGIRNVQQGLCDMPSLKVLNLSNNKLTGEAADAIEKIIVNNRVLSELNLSWNEFYTAVGNRLIFRSLRNTDRLRVLNLSWNGITASNAVSWLCRYIRRSSALEELDLSWNRFSERALNLIKRAVNRSKSLVTVKIGNI</sequence>
<dbReference type="GO" id="GO:0006913">
    <property type="term" value="P:nucleocytoplasmic transport"/>
    <property type="evidence" value="ECO:0007669"/>
    <property type="project" value="TreeGrafter"/>
</dbReference>
<dbReference type="RefSeq" id="XP_028137885.1">
    <property type="nucleotide sequence ID" value="XM_028282084.1"/>
</dbReference>
<dbReference type="Pfam" id="PF13516">
    <property type="entry name" value="LRR_6"/>
    <property type="match status" value="4"/>
</dbReference>
<dbReference type="PANTHER" id="PTHR24113:SF12">
    <property type="entry name" value="RAN GTPASE-ACTIVATING PROTEIN 1"/>
    <property type="match status" value="1"/>
</dbReference>
<dbReference type="GO" id="GO:0005096">
    <property type="term" value="F:GTPase activator activity"/>
    <property type="evidence" value="ECO:0007669"/>
    <property type="project" value="UniProtKB-KW"/>
</dbReference>
<dbReference type="SMART" id="SM00368">
    <property type="entry name" value="LRR_RI"/>
    <property type="match status" value="5"/>
</dbReference>
<keyword evidence="3" id="KW-0677">Repeat</keyword>
<accession>A0A6P7FZD2</accession>
<evidence type="ECO:0000256" key="2">
    <source>
        <dbReference type="ARBA" id="ARBA00022614"/>
    </source>
</evidence>
<dbReference type="SUPFAM" id="SSF52047">
    <property type="entry name" value="RNI-like"/>
    <property type="match status" value="1"/>
</dbReference>
<name>A0A6P7FZD2_DIAVI</name>
<keyword evidence="1" id="KW-0343">GTPase activation</keyword>
<dbReference type="GO" id="GO:0048471">
    <property type="term" value="C:perinuclear region of cytoplasm"/>
    <property type="evidence" value="ECO:0007669"/>
    <property type="project" value="TreeGrafter"/>
</dbReference>
<dbReference type="Gene3D" id="3.80.10.10">
    <property type="entry name" value="Ribonuclease Inhibitor"/>
    <property type="match status" value="1"/>
</dbReference>
<dbReference type="Pfam" id="PF00560">
    <property type="entry name" value="LRR_1"/>
    <property type="match status" value="1"/>
</dbReference>
<protein>
    <submittedName>
        <fullName evidence="4">Dynein regulatory complex subunit 5-like</fullName>
    </submittedName>
</protein>
<proteinExistence type="predicted"/>
<evidence type="ECO:0000313" key="4">
    <source>
        <dbReference type="RefSeq" id="XP_028137885.1"/>
    </source>
</evidence>
<dbReference type="InterPro" id="IPR001611">
    <property type="entry name" value="Leu-rich_rpt"/>
</dbReference>
<evidence type="ECO:0000256" key="3">
    <source>
        <dbReference type="ARBA" id="ARBA00022737"/>
    </source>
</evidence>
<dbReference type="AlphaFoldDB" id="A0A6P7FZD2"/>
<dbReference type="GO" id="GO:0005829">
    <property type="term" value="C:cytosol"/>
    <property type="evidence" value="ECO:0007669"/>
    <property type="project" value="TreeGrafter"/>
</dbReference>
<organism evidence="4">
    <name type="scientific">Diabrotica virgifera virgifera</name>
    <name type="common">western corn rootworm</name>
    <dbReference type="NCBI Taxonomy" id="50390"/>
    <lineage>
        <taxon>Eukaryota</taxon>
        <taxon>Metazoa</taxon>
        <taxon>Ecdysozoa</taxon>
        <taxon>Arthropoda</taxon>
        <taxon>Hexapoda</taxon>
        <taxon>Insecta</taxon>
        <taxon>Pterygota</taxon>
        <taxon>Neoptera</taxon>
        <taxon>Endopterygota</taxon>
        <taxon>Coleoptera</taxon>
        <taxon>Polyphaga</taxon>
        <taxon>Cucujiformia</taxon>
        <taxon>Chrysomeloidea</taxon>
        <taxon>Chrysomelidae</taxon>
        <taxon>Galerucinae</taxon>
        <taxon>Diabroticina</taxon>
        <taxon>Diabroticites</taxon>
        <taxon>Diabrotica</taxon>
    </lineage>
</organism>
<evidence type="ECO:0000256" key="1">
    <source>
        <dbReference type="ARBA" id="ARBA00022468"/>
    </source>
</evidence>
<dbReference type="PANTHER" id="PTHR24113">
    <property type="entry name" value="RAN GTPASE-ACTIVATING PROTEIN 1"/>
    <property type="match status" value="1"/>
</dbReference>
<gene>
    <name evidence="4" type="primary">LOC114332305</name>
</gene>
<dbReference type="InterPro" id="IPR032675">
    <property type="entry name" value="LRR_dom_sf"/>
</dbReference>
<reference evidence="4" key="1">
    <citation type="submission" date="2025-08" db="UniProtKB">
        <authorList>
            <consortium name="RefSeq"/>
        </authorList>
    </citation>
    <scope>IDENTIFICATION</scope>
    <source>
        <tissue evidence="4">Whole insect</tissue>
    </source>
</reference>
<dbReference type="InParanoid" id="A0A6P7FZD2"/>
<dbReference type="GO" id="GO:0005634">
    <property type="term" value="C:nucleus"/>
    <property type="evidence" value="ECO:0007669"/>
    <property type="project" value="TreeGrafter"/>
</dbReference>
<dbReference type="GO" id="GO:0031267">
    <property type="term" value="F:small GTPase binding"/>
    <property type="evidence" value="ECO:0007669"/>
    <property type="project" value="TreeGrafter"/>
</dbReference>